<dbReference type="GeneID" id="84781922"/>
<sequence length="124" mass="13617">MSKHHNDDPSTVYTTRTEAQKVTVSCDGVPFEVSNGGSNGLNLITLMRLDQRPHCSDVNLDEEVAFEGTEIFLTNDGGSVAAQLPAGWYLMNSRRVQPLTDAELDALDLDHLPTATYGAYIFQE</sequence>
<dbReference type="EMBL" id="AZDT01000001">
    <property type="protein sequence ID" value="KRK78175.1"/>
    <property type="molecule type" value="Genomic_DNA"/>
</dbReference>
<name>A0A0R1K3P3_9LACO</name>
<evidence type="ECO:0000313" key="2">
    <source>
        <dbReference type="Proteomes" id="UP000051162"/>
    </source>
</evidence>
<accession>A0A0R1K3P3</accession>
<dbReference type="RefSeq" id="WP_056943384.1">
    <property type="nucleotide sequence ID" value="NZ_AZDT01000001.1"/>
</dbReference>
<proteinExistence type="predicted"/>
<evidence type="ECO:0000313" key="1">
    <source>
        <dbReference type="EMBL" id="KRK78175.1"/>
    </source>
</evidence>
<dbReference type="PATRIC" id="fig|1423773.3.peg.4"/>
<reference evidence="1 2" key="1">
    <citation type="journal article" date="2015" name="Genome Announc.">
        <title>Expanding the biotechnology potential of lactobacilli through comparative genomics of 213 strains and associated genera.</title>
        <authorList>
            <person name="Sun Z."/>
            <person name="Harris H.M."/>
            <person name="McCann A."/>
            <person name="Guo C."/>
            <person name="Argimon S."/>
            <person name="Zhang W."/>
            <person name="Yang X."/>
            <person name="Jeffery I.B."/>
            <person name="Cooney J.C."/>
            <person name="Kagawa T.F."/>
            <person name="Liu W."/>
            <person name="Song Y."/>
            <person name="Salvetti E."/>
            <person name="Wrobel A."/>
            <person name="Rasinkangas P."/>
            <person name="Parkhill J."/>
            <person name="Rea M.C."/>
            <person name="O'Sullivan O."/>
            <person name="Ritari J."/>
            <person name="Douillard F.P."/>
            <person name="Paul Ross R."/>
            <person name="Yang R."/>
            <person name="Briner A.E."/>
            <person name="Felis G.E."/>
            <person name="de Vos W.M."/>
            <person name="Barrangou R."/>
            <person name="Klaenhammer T.R."/>
            <person name="Caufield P.W."/>
            <person name="Cui Y."/>
            <person name="Zhang H."/>
            <person name="O'Toole P.W."/>
        </authorList>
    </citation>
    <scope>NUCLEOTIDE SEQUENCE [LARGE SCALE GENOMIC DNA]</scope>
    <source>
        <strain evidence="1 2">DSM 19117</strain>
    </source>
</reference>
<comment type="caution">
    <text evidence="1">The sequence shown here is derived from an EMBL/GenBank/DDBJ whole genome shotgun (WGS) entry which is preliminary data.</text>
</comment>
<gene>
    <name evidence="1" type="ORF">FD30_GL000004</name>
</gene>
<dbReference type="AlphaFoldDB" id="A0A0R1K3P3"/>
<keyword evidence="2" id="KW-1185">Reference proteome</keyword>
<organism evidence="1 2">
    <name type="scientific">Levilactobacillus namurensis DSM 19117</name>
    <dbReference type="NCBI Taxonomy" id="1423773"/>
    <lineage>
        <taxon>Bacteria</taxon>
        <taxon>Bacillati</taxon>
        <taxon>Bacillota</taxon>
        <taxon>Bacilli</taxon>
        <taxon>Lactobacillales</taxon>
        <taxon>Lactobacillaceae</taxon>
        <taxon>Levilactobacillus</taxon>
    </lineage>
</organism>
<protein>
    <submittedName>
        <fullName evidence="1">Uncharacterized protein</fullName>
    </submittedName>
</protein>
<dbReference type="Proteomes" id="UP000051162">
    <property type="component" value="Unassembled WGS sequence"/>
</dbReference>